<dbReference type="Pfam" id="PF13041">
    <property type="entry name" value="PPR_2"/>
    <property type="match status" value="2"/>
</dbReference>
<reference evidence="4" key="1">
    <citation type="submission" date="2022-08" db="EMBL/GenBank/DDBJ databases">
        <authorList>
            <person name="Gutierrez-Valencia J."/>
        </authorList>
    </citation>
    <scope>NUCLEOTIDE SEQUENCE</scope>
</reference>
<evidence type="ECO:0000256" key="2">
    <source>
        <dbReference type="ARBA" id="ARBA00022737"/>
    </source>
</evidence>
<evidence type="ECO:0000313" key="5">
    <source>
        <dbReference type="Proteomes" id="UP001154282"/>
    </source>
</evidence>
<gene>
    <name evidence="4" type="ORF">LITE_LOCUS36516</name>
</gene>
<dbReference type="InterPro" id="IPR002885">
    <property type="entry name" value="PPR_rpt"/>
</dbReference>
<dbReference type="PANTHER" id="PTHR47932">
    <property type="entry name" value="ATPASE EXPRESSION PROTEIN 3"/>
    <property type="match status" value="1"/>
</dbReference>
<dbReference type="AlphaFoldDB" id="A0AAV0P2S1"/>
<sequence>MREAMRIFKEIKDAVPNHVTYTTLIYGYCRLNDLESALSLRDSMADKGLYPTVVTYNSILRKLCEGGRIRDANKLLIELGERNIEPDNVTCNTLINAYCKIVDMASALKVKDKMIGAGLKLDQFIQGIDSWVLQGTRYEMR</sequence>
<dbReference type="NCBIfam" id="TIGR00756">
    <property type="entry name" value="PPR"/>
    <property type="match status" value="3"/>
</dbReference>
<dbReference type="Proteomes" id="UP001154282">
    <property type="component" value="Unassembled WGS sequence"/>
</dbReference>
<proteinExistence type="inferred from homology"/>
<evidence type="ECO:0000256" key="1">
    <source>
        <dbReference type="ARBA" id="ARBA00007626"/>
    </source>
</evidence>
<accession>A0AAV0P2S1</accession>
<dbReference type="InterPro" id="IPR011990">
    <property type="entry name" value="TPR-like_helical_dom_sf"/>
</dbReference>
<comment type="caution">
    <text evidence="4">The sequence shown here is derived from an EMBL/GenBank/DDBJ whole genome shotgun (WGS) entry which is preliminary data.</text>
</comment>
<dbReference type="PANTHER" id="PTHR47932:SF26">
    <property type="entry name" value="PENTACOTRIPEPTIDE-REPEAT REGION OF PRORP DOMAIN-CONTAINING PROTEIN"/>
    <property type="match status" value="1"/>
</dbReference>
<protein>
    <recommendedName>
        <fullName evidence="6">Pentatricopeptide repeat-containing protein</fullName>
    </recommendedName>
</protein>
<keyword evidence="2" id="KW-0677">Repeat</keyword>
<feature type="repeat" description="PPR" evidence="3">
    <location>
        <begin position="52"/>
        <end position="86"/>
    </location>
</feature>
<dbReference type="PROSITE" id="PS51375">
    <property type="entry name" value="PPR"/>
    <property type="match status" value="3"/>
</dbReference>
<feature type="repeat" description="PPR" evidence="3">
    <location>
        <begin position="87"/>
        <end position="121"/>
    </location>
</feature>
<evidence type="ECO:0000313" key="4">
    <source>
        <dbReference type="EMBL" id="CAI0465219.1"/>
    </source>
</evidence>
<evidence type="ECO:0000256" key="3">
    <source>
        <dbReference type="PROSITE-ProRule" id="PRU00708"/>
    </source>
</evidence>
<dbReference type="GO" id="GO:0003729">
    <property type="term" value="F:mRNA binding"/>
    <property type="evidence" value="ECO:0007669"/>
    <property type="project" value="TreeGrafter"/>
</dbReference>
<dbReference type="EMBL" id="CAMGYJ010000008">
    <property type="protein sequence ID" value="CAI0465219.1"/>
    <property type="molecule type" value="Genomic_DNA"/>
</dbReference>
<dbReference type="Gene3D" id="1.25.40.10">
    <property type="entry name" value="Tetratricopeptide repeat domain"/>
    <property type="match status" value="1"/>
</dbReference>
<evidence type="ECO:0008006" key="6">
    <source>
        <dbReference type="Google" id="ProtNLM"/>
    </source>
</evidence>
<comment type="similarity">
    <text evidence="1">Belongs to the PPR family. P subfamily.</text>
</comment>
<organism evidence="4 5">
    <name type="scientific">Linum tenue</name>
    <dbReference type="NCBI Taxonomy" id="586396"/>
    <lineage>
        <taxon>Eukaryota</taxon>
        <taxon>Viridiplantae</taxon>
        <taxon>Streptophyta</taxon>
        <taxon>Embryophyta</taxon>
        <taxon>Tracheophyta</taxon>
        <taxon>Spermatophyta</taxon>
        <taxon>Magnoliopsida</taxon>
        <taxon>eudicotyledons</taxon>
        <taxon>Gunneridae</taxon>
        <taxon>Pentapetalae</taxon>
        <taxon>rosids</taxon>
        <taxon>fabids</taxon>
        <taxon>Malpighiales</taxon>
        <taxon>Linaceae</taxon>
        <taxon>Linum</taxon>
    </lineage>
</organism>
<keyword evidence="5" id="KW-1185">Reference proteome</keyword>
<feature type="repeat" description="PPR" evidence="3">
    <location>
        <begin position="17"/>
        <end position="51"/>
    </location>
</feature>
<name>A0AAV0P2S1_9ROSI</name>